<dbReference type="EMBL" id="LOCO01000017">
    <property type="protein sequence ID" value="KXO08195.1"/>
    <property type="molecule type" value="Genomic_DNA"/>
</dbReference>
<name>A0A137S6Z4_9GAMM</name>
<proteinExistence type="predicted"/>
<comment type="caution">
    <text evidence="1">The sequence shown here is derived from an EMBL/GenBank/DDBJ whole genome shotgun (WGS) entry which is preliminary data.</text>
</comment>
<dbReference type="AlphaFoldDB" id="A0A137S6Z4"/>
<organism evidence="1 2">
    <name type="scientific">Marinobacter excellens LAMA 842</name>
    <dbReference type="NCBI Taxonomy" id="1306954"/>
    <lineage>
        <taxon>Bacteria</taxon>
        <taxon>Pseudomonadati</taxon>
        <taxon>Pseudomonadota</taxon>
        <taxon>Gammaproteobacteria</taxon>
        <taxon>Pseudomonadales</taxon>
        <taxon>Marinobacteraceae</taxon>
        <taxon>Marinobacter</taxon>
    </lineage>
</organism>
<reference evidence="2" key="1">
    <citation type="submission" date="2015-12" db="EMBL/GenBank/DDBJ databases">
        <authorList>
            <person name="Lima A."/>
            <person name="Farahani Zayas N."/>
            <person name="Castro Da Silva M.A."/>
            <person name="Cabral A."/>
            <person name="Pessatti M.L."/>
        </authorList>
    </citation>
    <scope>NUCLEOTIDE SEQUENCE [LARGE SCALE GENOMIC DNA]</scope>
    <source>
        <strain evidence="2">LAMA 842</strain>
    </source>
</reference>
<gene>
    <name evidence="1" type="ORF">J122_2883</name>
</gene>
<protein>
    <submittedName>
        <fullName evidence="1">Uncharacterized protein</fullName>
    </submittedName>
</protein>
<dbReference type="PATRIC" id="fig|1306954.6.peg.1163"/>
<evidence type="ECO:0000313" key="1">
    <source>
        <dbReference type="EMBL" id="KXO08195.1"/>
    </source>
</evidence>
<keyword evidence="2" id="KW-1185">Reference proteome</keyword>
<dbReference type="Proteomes" id="UP000070282">
    <property type="component" value="Unassembled WGS sequence"/>
</dbReference>
<sequence>MFSNESRSHLNCSHYGQYFPLPASQLMSVCLEVFHGYYSHASARHSLPGFFFGIIAHTYKLIPQSETWST</sequence>
<evidence type="ECO:0000313" key="2">
    <source>
        <dbReference type="Proteomes" id="UP000070282"/>
    </source>
</evidence>
<accession>A0A137S6Z4</accession>